<evidence type="ECO:0000256" key="1">
    <source>
        <dbReference type="SAM" id="Phobius"/>
    </source>
</evidence>
<keyword evidence="1" id="KW-0812">Transmembrane</keyword>
<dbReference type="InterPro" id="IPR046176">
    <property type="entry name" value="DUF6185"/>
</dbReference>
<feature type="transmembrane region" description="Helical" evidence="1">
    <location>
        <begin position="382"/>
        <end position="403"/>
    </location>
</feature>
<feature type="transmembrane region" description="Helical" evidence="1">
    <location>
        <begin position="671"/>
        <end position="692"/>
    </location>
</feature>
<name>A0ABS2UJW8_9ACTN</name>
<feature type="transmembrane region" description="Helical" evidence="1">
    <location>
        <begin position="481"/>
        <end position="499"/>
    </location>
</feature>
<proteinExistence type="predicted"/>
<protein>
    <recommendedName>
        <fullName evidence="5">Integral membrane protein</fullName>
    </recommendedName>
</protein>
<keyword evidence="2" id="KW-0732">Signal</keyword>
<reference evidence="3 4" key="1">
    <citation type="journal article" date="2016" name="Arch. Microbiol.">
        <title>Streptomyces zhihengii sp. nov., isolated from rhizospheric soil of Psammosilene tunicoides.</title>
        <authorList>
            <person name="Huang M.J."/>
            <person name="Fei J.J."/>
            <person name="Salam N."/>
            <person name="Kim C.J."/>
            <person name="Hozzein W.N."/>
            <person name="Xiao M."/>
            <person name="Huang H.Q."/>
            <person name="Li W.J."/>
        </authorList>
    </citation>
    <scope>NUCLEOTIDE SEQUENCE [LARGE SCALE GENOMIC DNA]</scope>
    <source>
        <strain evidence="3 4">YIM T102</strain>
    </source>
</reference>
<keyword evidence="4" id="KW-1185">Reference proteome</keyword>
<evidence type="ECO:0000313" key="4">
    <source>
        <dbReference type="Proteomes" id="UP000664109"/>
    </source>
</evidence>
<feature type="transmembrane region" description="Helical" evidence="1">
    <location>
        <begin position="634"/>
        <end position="651"/>
    </location>
</feature>
<gene>
    <name evidence="3" type="ORF">JE024_02555</name>
</gene>
<feature type="chain" id="PRO_5047407771" description="Integral membrane protein" evidence="2">
    <location>
        <begin position="24"/>
        <end position="814"/>
    </location>
</feature>
<feature type="transmembrane region" description="Helical" evidence="1">
    <location>
        <begin position="237"/>
        <end position="258"/>
    </location>
</feature>
<feature type="transmembrane region" description="Helical" evidence="1">
    <location>
        <begin position="303"/>
        <end position="320"/>
    </location>
</feature>
<feature type="transmembrane region" description="Helical" evidence="1">
    <location>
        <begin position="777"/>
        <end position="799"/>
    </location>
</feature>
<sequence>MRLVFVVLVTVMCWTTVSGTALGAANDRTERPRADCAVTGLSSARATASLRLSHHGRTHSKAESTVTLRVPASWPLAADLLLSKKSAAYRHALRCLLRGEPAGQGRAAGTWGHSSVRITSGDAEFRVRLRADAWIDERRVVLGPWRIDVGLTRWTMRFSSPSALRSAHWDTVEMDPGTPGVEWARPMPSAGTGAHALVWKSPATSALSSDQIQVRTAPPWQRAWAARDGRDLNNISALGNVLWMAGATALALTAVRRARARPAGTPASSDEEDAMRRLGEWAPLSLALGTLGMLQFGSAAQDVVRGTTVSAVTGLVLAVLCRRGAVLPAVTGALGAAAVASSFLPSSVWALALTGVLALTAMSCGALAWVGQLLPVRRPVRLRVLLPSSVTLAAALVGCHVWMSDRAWGRVSWLGDPTTPEHAQKFESHLVGGLQEFASDGARWLMDYGFAVAPLAALALLRARGTSPSTSQTAPGPPDILLMLLLYTSVVTPAVAYYLNNGALTWIGIVLDVVVLRLLLLVGDRRATLAQRLETSGRPLRELFDESHRADFLARARQYRELHAGLRRLDGGQSDETTVTRAAVERRLRRMHQWRNSRASSGPAADRLPSRVTVVDIVLAWGPKATWWENGRQAAACAAVLAAPASILMVWRGWIANGSWETSTWGAAESAFALLLWMLGWTGAGFLLGALWRLLPGRRGPARALWFTLAYALPTVLDAGGRTLMDEGLGDMAFDVSLTLLILTLTALAMDVETFRSERRYWPSRLSLLLSVYQLRYLALQAAYLIAQVVAAITIWQFVTDGGGPVEGPAKLLP</sequence>
<comment type="caution">
    <text evidence="3">The sequence shown here is derived from an EMBL/GenBank/DDBJ whole genome shotgun (WGS) entry which is preliminary data.</text>
</comment>
<feature type="transmembrane region" description="Helical" evidence="1">
    <location>
        <begin position="736"/>
        <end position="756"/>
    </location>
</feature>
<dbReference type="RefSeq" id="WP_205371989.1">
    <property type="nucleotide sequence ID" value="NZ_JAFEJA010000001.1"/>
</dbReference>
<accession>A0ABS2UJW8</accession>
<feature type="transmembrane region" description="Helical" evidence="1">
    <location>
        <begin position="350"/>
        <end position="370"/>
    </location>
</feature>
<organism evidence="3 4">
    <name type="scientific">Streptomyces zhihengii</name>
    <dbReference type="NCBI Taxonomy" id="1818004"/>
    <lineage>
        <taxon>Bacteria</taxon>
        <taxon>Bacillati</taxon>
        <taxon>Actinomycetota</taxon>
        <taxon>Actinomycetes</taxon>
        <taxon>Kitasatosporales</taxon>
        <taxon>Streptomycetaceae</taxon>
        <taxon>Streptomyces</taxon>
    </lineage>
</organism>
<dbReference type="Proteomes" id="UP000664109">
    <property type="component" value="Unassembled WGS sequence"/>
</dbReference>
<feature type="transmembrane region" description="Helical" evidence="1">
    <location>
        <begin position="704"/>
        <end position="724"/>
    </location>
</feature>
<evidence type="ECO:0008006" key="5">
    <source>
        <dbReference type="Google" id="ProtNLM"/>
    </source>
</evidence>
<feature type="transmembrane region" description="Helical" evidence="1">
    <location>
        <begin position="325"/>
        <end position="344"/>
    </location>
</feature>
<evidence type="ECO:0000313" key="3">
    <source>
        <dbReference type="EMBL" id="MBM9617633.1"/>
    </source>
</evidence>
<keyword evidence="1" id="KW-0472">Membrane</keyword>
<feature type="signal peptide" evidence="2">
    <location>
        <begin position="1"/>
        <end position="23"/>
    </location>
</feature>
<dbReference type="EMBL" id="JAFEJA010000001">
    <property type="protein sequence ID" value="MBM9617633.1"/>
    <property type="molecule type" value="Genomic_DNA"/>
</dbReference>
<keyword evidence="1" id="KW-1133">Transmembrane helix</keyword>
<feature type="transmembrane region" description="Helical" evidence="1">
    <location>
        <begin position="505"/>
        <end position="523"/>
    </location>
</feature>
<evidence type="ECO:0000256" key="2">
    <source>
        <dbReference type="SAM" id="SignalP"/>
    </source>
</evidence>
<feature type="transmembrane region" description="Helical" evidence="1">
    <location>
        <begin position="444"/>
        <end position="461"/>
    </location>
</feature>
<dbReference type="Pfam" id="PF19683">
    <property type="entry name" value="DUF6185"/>
    <property type="match status" value="1"/>
</dbReference>